<protein>
    <submittedName>
        <fullName evidence="1">Uncharacterized protein</fullName>
    </submittedName>
</protein>
<reference evidence="2" key="1">
    <citation type="journal article" date="2022" name="Mol. Ecol. Resour.">
        <title>The genomes of chicory, endive, great burdock and yacon provide insights into Asteraceae palaeo-polyploidization history and plant inulin production.</title>
        <authorList>
            <person name="Fan W."/>
            <person name="Wang S."/>
            <person name="Wang H."/>
            <person name="Wang A."/>
            <person name="Jiang F."/>
            <person name="Liu H."/>
            <person name="Zhao H."/>
            <person name="Xu D."/>
            <person name="Zhang Y."/>
        </authorList>
    </citation>
    <scope>NUCLEOTIDE SEQUENCE [LARGE SCALE GENOMIC DNA]</scope>
    <source>
        <strain evidence="2">cv. Yunnan</strain>
    </source>
</reference>
<sequence length="127" mass="14187">MVDVERVCCMCGDVGFPDKIFRCIKCHHRFQHEYCSNYYSESSEPPELCDWCQQEVIRGTKSGGSSKKSSSKTDAGGATRPEYSGYKIKQHDRDQEGAEKGKSSSSTGAPSPKTGTRRYKLLKDVMC</sequence>
<reference evidence="1 2" key="2">
    <citation type="journal article" date="2022" name="Mol. Ecol. Resour.">
        <title>The genomes of chicory, endive, great burdock and yacon provide insights into Asteraceae paleo-polyploidization history and plant inulin production.</title>
        <authorList>
            <person name="Fan W."/>
            <person name="Wang S."/>
            <person name="Wang H."/>
            <person name="Wang A."/>
            <person name="Jiang F."/>
            <person name="Liu H."/>
            <person name="Zhao H."/>
            <person name="Xu D."/>
            <person name="Zhang Y."/>
        </authorList>
    </citation>
    <scope>NUCLEOTIDE SEQUENCE [LARGE SCALE GENOMIC DNA]</scope>
    <source>
        <strain evidence="2">cv. Yunnan</strain>
        <tissue evidence="1">Leaves</tissue>
    </source>
</reference>
<dbReference type="EMBL" id="CM042043">
    <property type="protein sequence ID" value="KAI3693878.1"/>
    <property type="molecule type" value="Genomic_DNA"/>
</dbReference>
<keyword evidence="2" id="KW-1185">Reference proteome</keyword>
<name>A0ACB8Z8I2_9ASTR</name>
<evidence type="ECO:0000313" key="1">
    <source>
        <dbReference type="EMBL" id="KAI3693878.1"/>
    </source>
</evidence>
<evidence type="ECO:0000313" key="2">
    <source>
        <dbReference type="Proteomes" id="UP001056120"/>
    </source>
</evidence>
<comment type="caution">
    <text evidence="1">The sequence shown here is derived from an EMBL/GenBank/DDBJ whole genome shotgun (WGS) entry which is preliminary data.</text>
</comment>
<proteinExistence type="predicted"/>
<organism evidence="1 2">
    <name type="scientific">Smallanthus sonchifolius</name>
    <dbReference type="NCBI Taxonomy" id="185202"/>
    <lineage>
        <taxon>Eukaryota</taxon>
        <taxon>Viridiplantae</taxon>
        <taxon>Streptophyta</taxon>
        <taxon>Embryophyta</taxon>
        <taxon>Tracheophyta</taxon>
        <taxon>Spermatophyta</taxon>
        <taxon>Magnoliopsida</taxon>
        <taxon>eudicotyledons</taxon>
        <taxon>Gunneridae</taxon>
        <taxon>Pentapetalae</taxon>
        <taxon>asterids</taxon>
        <taxon>campanulids</taxon>
        <taxon>Asterales</taxon>
        <taxon>Asteraceae</taxon>
        <taxon>Asteroideae</taxon>
        <taxon>Heliantheae alliance</taxon>
        <taxon>Millerieae</taxon>
        <taxon>Smallanthus</taxon>
    </lineage>
</organism>
<dbReference type="Proteomes" id="UP001056120">
    <property type="component" value="Linkage Group LG26"/>
</dbReference>
<accession>A0ACB8Z8I2</accession>
<gene>
    <name evidence="1" type="ORF">L1987_76833</name>
</gene>